<dbReference type="CDD" id="cd16417">
    <property type="entry name" value="HAD_PGPase"/>
    <property type="match status" value="1"/>
</dbReference>
<keyword evidence="8 10" id="KW-0460">Magnesium</keyword>
<dbReference type="InterPro" id="IPR023198">
    <property type="entry name" value="PGP-like_dom2"/>
</dbReference>
<evidence type="ECO:0000256" key="6">
    <source>
        <dbReference type="ARBA" id="ARBA00022723"/>
    </source>
</evidence>
<comment type="pathway">
    <text evidence="3 10">Organic acid metabolism; glycolate biosynthesis; glycolate from 2-phosphoglycolate: step 1/1.</text>
</comment>
<keyword evidence="6 10" id="KW-0479">Metal-binding</keyword>
<dbReference type="SUPFAM" id="SSF56784">
    <property type="entry name" value="HAD-like"/>
    <property type="match status" value="1"/>
</dbReference>
<dbReference type="InterPro" id="IPR006439">
    <property type="entry name" value="HAD-SF_hydro_IA"/>
</dbReference>
<accession>A0A172YHN8</accession>
<keyword evidence="7 10" id="KW-0378">Hydrolase</keyword>
<dbReference type="GO" id="GO:0046872">
    <property type="term" value="F:metal ion binding"/>
    <property type="evidence" value="ECO:0007669"/>
    <property type="project" value="UniProtKB-KW"/>
</dbReference>
<dbReference type="FunFam" id="3.40.50.1000:FF:000022">
    <property type="entry name" value="Phosphoglycolate phosphatase"/>
    <property type="match status" value="1"/>
</dbReference>
<dbReference type="GO" id="GO:0008967">
    <property type="term" value="F:phosphoglycolate phosphatase activity"/>
    <property type="evidence" value="ECO:0007669"/>
    <property type="project" value="UniProtKB-UniRule"/>
</dbReference>
<dbReference type="UniPathway" id="UPA00865">
    <property type="reaction ID" value="UER00834"/>
</dbReference>
<name>A0A172YHN8_9GAMM</name>
<evidence type="ECO:0000313" key="11">
    <source>
        <dbReference type="EMBL" id="ANF58769.1"/>
    </source>
</evidence>
<feature type="binding site" evidence="10">
    <location>
        <position position="14"/>
    </location>
    <ligand>
        <name>Mg(2+)</name>
        <dbReference type="ChEBI" id="CHEBI:18420"/>
    </ligand>
</feature>
<dbReference type="InterPro" id="IPR036412">
    <property type="entry name" value="HAD-like_sf"/>
</dbReference>
<dbReference type="NCBIfam" id="NF009695">
    <property type="entry name" value="PRK13222.1-2"/>
    <property type="match status" value="1"/>
</dbReference>
<dbReference type="HAMAP" id="MF_00495">
    <property type="entry name" value="GPH_hydrolase_bact"/>
    <property type="match status" value="1"/>
</dbReference>
<dbReference type="SFLD" id="SFLDG01135">
    <property type="entry name" value="C1.5.6:_HAD__Beta-PGM__Phospha"/>
    <property type="match status" value="1"/>
</dbReference>
<reference evidence="11 12" key="1">
    <citation type="submission" date="2016-04" db="EMBL/GenBank/DDBJ databases">
        <title>Complete Genome Sequence of Halotalea alkalilenta IHB B 13600.</title>
        <authorList>
            <person name="Swarnkar M.K."/>
            <person name="Sharma A."/>
            <person name="Kaushal K."/>
            <person name="Soni R."/>
            <person name="Rana S."/>
            <person name="Singh A.K."/>
            <person name="Gulati A."/>
        </authorList>
    </citation>
    <scope>NUCLEOTIDE SEQUENCE [LARGE SCALE GENOMIC DNA]</scope>
    <source>
        <strain evidence="11 12">IHB B 13600</strain>
    </source>
</reference>
<dbReference type="Pfam" id="PF13419">
    <property type="entry name" value="HAD_2"/>
    <property type="match status" value="1"/>
</dbReference>
<dbReference type="AlphaFoldDB" id="A0A172YHN8"/>
<dbReference type="NCBIfam" id="TIGR01449">
    <property type="entry name" value="PGP_bact"/>
    <property type="match status" value="1"/>
</dbReference>
<dbReference type="InterPro" id="IPR050155">
    <property type="entry name" value="HAD-like_hydrolase_sf"/>
</dbReference>
<dbReference type="Gene3D" id="1.10.150.240">
    <property type="entry name" value="Putative phosphatase, domain 2"/>
    <property type="match status" value="1"/>
</dbReference>
<evidence type="ECO:0000256" key="2">
    <source>
        <dbReference type="ARBA" id="ARBA00001946"/>
    </source>
</evidence>
<dbReference type="Gene3D" id="3.40.50.1000">
    <property type="entry name" value="HAD superfamily/HAD-like"/>
    <property type="match status" value="1"/>
</dbReference>
<proteinExistence type="inferred from homology"/>
<comment type="catalytic activity">
    <reaction evidence="1 10">
        <text>2-phosphoglycolate + H2O = glycolate + phosphate</text>
        <dbReference type="Rhea" id="RHEA:14369"/>
        <dbReference type="ChEBI" id="CHEBI:15377"/>
        <dbReference type="ChEBI" id="CHEBI:29805"/>
        <dbReference type="ChEBI" id="CHEBI:43474"/>
        <dbReference type="ChEBI" id="CHEBI:58033"/>
        <dbReference type="EC" id="3.1.3.18"/>
    </reaction>
</comment>
<feature type="binding site" evidence="10">
    <location>
        <position position="178"/>
    </location>
    <ligand>
        <name>Mg(2+)</name>
        <dbReference type="ChEBI" id="CHEBI:18420"/>
    </ligand>
</feature>
<dbReference type="STRING" id="376489.A5892_15910"/>
<dbReference type="NCBIfam" id="TIGR01509">
    <property type="entry name" value="HAD-SF-IA-v3"/>
    <property type="match status" value="1"/>
</dbReference>
<dbReference type="GO" id="GO:0046295">
    <property type="term" value="P:glycolate biosynthetic process"/>
    <property type="evidence" value="ECO:0007669"/>
    <property type="project" value="UniProtKB-UniRule"/>
</dbReference>
<comment type="function">
    <text evidence="10">Specifically catalyzes the dephosphorylation of 2-phosphoglycolate. Is involved in the dissimilation of the intracellular 2-phosphoglycolate formed during the DNA repair of 3'-phosphoglycolate ends, a major class of DNA lesions induced by oxidative stress.</text>
</comment>
<evidence type="ECO:0000313" key="12">
    <source>
        <dbReference type="Proteomes" id="UP000077875"/>
    </source>
</evidence>
<dbReference type="InterPro" id="IPR037512">
    <property type="entry name" value="PGPase_prok"/>
</dbReference>
<sequence>MHPALSGTTLLIYDLDGTLVDSLPDLAYALDRAFEQAGLPPPGETKAARWIGNGTRMLVRRALLDAGLALPEVEATLERQLARFTTCYGERVCVNSRLYPGVRACLEAQKQRGIRQAIVTNKPGAFIAPILETFSIDGFFSLTLGGDALAEKKPHPAPLLHLCATLDVAPAQALMVGDSRNDVEAGKRAGIRTLAVPYGYNHGEPVEASQPDWMVESLDQLV</sequence>
<dbReference type="GO" id="GO:0005829">
    <property type="term" value="C:cytosol"/>
    <property type="evidence" value="ECO:0007669"/>
    <property type="project" value="TreeGrafter"/>
</dbReference>
<dbReference type="PANTHER" id="PTHR43434">
    <property type="entry name" value="PHOSPHOGLYCOLATE PHOSPHATASE"/>
    <property type="match status" value="1"/>
</dbReference>
<keyword evidence="12" id="KW-1185">Reference proteome</keyword>
<dbReference type="PANTHER" id="PTHR43434:SF1">
    <property type="entry name" value="PHOSPHOGLYCOLATE PHOSPHATASE"/>
    <property type="match status" value="1"/>
</dbReference>
<organism evidence="11 12">
    <name type="scientific">Halotalea alkalilenta</name>
    <dbReference type="NCBI Taxonomy" id="376489"/>
    <lineage>
        <taxon>Bacteria</taxon>
        <taxon>Pseudomonadati</taxon>
        <taxon>Pseudomonadota</taxon>
        <taxon>Gammaproteobacteria</taxon>
        <taxon>Oceanospirillales</taxon>
        <taxon>Halomonadaceae</taxon>
        <taxon>Halotalea</taxon>
    </lineage>
</organism>
<evidence type="ECO:0000256" key="5">
    <source>
        <dbReference type="ARBA" id="ARBA00013078"/>
    </source>
</evidence>
<dbReference type="NCBIfam" id="TIGR01549">
    <property type="entry name" value="HAD-SF-IA-v1"/>
    <property type="match status" value="1"/>
</dbReference>
<evidence type="ECO:0000256" key="8">
    <source>
        <dbReference type="ARBA" id="ARBA00022842"/>
    </source>
</evidence>
<evidence type="ECO:0000256" key="4">
    <source>
        <dbReference type="ARBA" id="ARBA00006171"/>
    </source>
</evidence>
<evidence type="ECO:0000256" key="10">
    <source>
        <dbReference type="HAMAP-Rule" id="MF_00495"/>
    </source>
</evidence>
<dbReference type="InterPro" id="IPR023214">
    <property type="entry name" value="HAD_sf"/>
</dbReference>
<evidence type="ECO:0000256" key="9">
    <source>
        <dbReference type="ARBA" id="ARBA00023277"/>
    </source>
</evidence>
<dbReference type="EC" id="3.1.3.18" evidence="5 10"/>
<protein>
    <recommendedName>
        <fullName evidence="5 10">Phosphoglycolate phosphatase</fullName>
        <shortName evidence="10">PGP</shortName>
        <shortName evidence="10">PGPase</shortName>
        <ecNumber evidence="5 10">3.1.3.18</ecNumber>
    </recommendedName>
</protein>
<dbReference type="SFLD" id="SFLDG01129">
    <property type="entry name" value="C1.5:_HAD__Beta-PGM__Phosphata"/>
    <property type="match status" value="1"/>
</dbReference>
<comment type="cofactor">
    <cofactor evidence="2 10">
        <name>Mg(2+)</name>
        <dbReference type="ChEBI" id="CHEBI:18420"/>
    </cofactor>
</comment>
<dbReference type="Proteomes" id="UP000077875">
    <property type="component" value="Chromosome"/>
</dbReference>
<dbReference type="RefSeq" id="WP_064123625.1">
    <property type="nucleotide sequence ID" value="NZ_CP015243.1"/>
</dbReference>
<dbReference type="KEGG" id="haa:A5892_15910"/>
<feature type="binding site" evidence="10">
    <location>
        <position position="16"/>
    </location>
    <ligand>
        <name>Mg(2+)</name>
        <dbReference type="ChEBI" id="CHEBI:18420"/>
    </ligand>
</feature>
<dbReference type="EMBL" id="CP015243">
    <property type="protein sequence ID" value="ANF58769.1"/>
    <property type="molecule type" value="Genomic_DNA"/>
</dbReference>
<dbReference type="GO" id="GO:0005975">
    <property type="term" value="P:carbohydrate metabolic process"/>
    <property type="evidence" value="ECO:0007669"/>
    <property type="project" value="InterPro"/>
</dbReference>
<dbReference type="SFLD" id="SFLDS00003">
    <property type="entry name" value="Haloacid_Dehalogenase"/>
    <property type="match status" value="1"/>
</dbReference>
<dbReference type="InterPro" id="IPR041492">
    <property type="entry name" value="HAD_2"/>
</dbReference>
<comment type="similarity">
    <text evidence="4 10">Belongs to the HAD-like hydrolase superfamily. CbbY/CbbZ/Gph/YieH family.</text>
</comment>
<evidence type="ECO:0000256" key="1">
    <source>
        <dbReference type="ARBA" id="ARBA00000830"/>
    </source>
</evidence>
<dbReference type="GO" id="GO:0006281">
    <property type="term" value="P:DNA repair"/>
    <property type="evidence" value="ECO:0007669"/>
    <property type="project" value="TreeGrafter"/>
</dbReference>
<evidence type="ECO:0000256" key="3">
    <source>
        <dbReference type="ARBA" id="ARBA00004818"/>
    </source>
</evidence>
<keyword evidence="9 10" id="KW-0119">Carbohydrate metabolism</keyword>
<feature type="active site" description="Nucleophile" evidence="10">
    <location>
        <position position="14"/>
    </location>
</feature>
<evidence type="ECO:0000256" key="7">
    <source>
        <dbReference type="ARBA" id="ARBA00022801"/>
    </source>
</evidence>
<gene>
    <name evidence="11" type="ORF">A5892_15910</name>
</gene>